<dbReference type="GO" id="GO:0046872">
    <property type="term" value="F:metal ion binding"/>
    <property type="evidence" value="ECO:0007669"/>
    <property type="project" value="UniProtKB-KW"/>
</dbReference>
<evidence type="ECO:0000313" key="5">
    <source>
        <dbReference type="EMBL" id="AWV89822.1"/>
    </source>
</evidence>
<dbReference type="AlphaFoldDB" id="A0A2Z4FLL6"/>
<accession>A0A2Z4FLL6</accession>
<dbReference type="PANTHER" id="PTHR37418">
    <property type="entry name" value="3-KETO-5-AMINOHEXANOATE CLEAVAGE ENZYME-RELATED"/>
    <property type="match status" value="1"/>
</dbReference>
<gene>
    <name evidence="5" type="ORF">DN745_10915</name>
</gene>
<dbReference type="InterPro" id="IPR008567">
    <property type="entry name" value="BKACE"/>
</dbReference>
<evidence type="ECO:0000256" key="4">
    <source>
        <dbReference type="ARBA" id="ARBA00022833"/>
    </source>
</evidence>
<keyword evidence="6" id="KW-1185">Reference proteome</keyword>
<name>A0A2Z4FLL6_9DELT</name>
<evidence type="ECO:0000256" key="3">
    <source>
        <dbReference type="ARBA" id="ARBA00022723"/>
    </source>
</evidence>
<dbReference type="Pfam" id="PF05853">
    <property type="entry name" value="BKACE"/>
    <property type="match status" value="1"/>
</dbReference>
<dbReference type="InterPro" id="IPR013785">
    <property type="entry name" value="Aldolase_TIM"/>
</dbReference>
<sequence>MTQPLIITAAVNGAETMREHNPNVPYTPEEIALEAVRCREAGASMVHVHGREDDGTPTQARGAFAEILTEIRERSDILVQFSTGGAVWMSVEERIEALDLRPDMATLTTGTVNFGEDVFQNSLPLIRTIAERLNQYSVRPEIEIFDTGMVDTALRLVKEGLLAGPLHFDFVLGVPGGMGGRPENLDFLVGMIPEGSTWTVAGIGRYELALAKKAIDMGGHVRVGLEDNVFVSKGVLAKGSHELVAQVAEYARARGREIATPAIARELLSLG</sequence>
<protein>
    <submittedName>
        <fullName evidence="5">3-keto-5-aminohexanoate cleavage protein</fullName>
    </submittedName>
</protein>
<comment type="cofactor">
    <cofactor evidence="1">
        <name>Zn(2+)</name>
        <dbReference type="ChEBI" id="CHEBI:29105"/>
    </cofactor>
</comment>
<dbReference type="KEGG" id="bsed:DN745_10915"/>
<organism evidence="5 6">
    <name type="scientific">Bradymonas sediminis</name>
    <dbReference type="NCBI Taxonomy" id="1548548"/>
    <lineage>
        <taxon>Bacteria</taxon>
        <taxon>Deltaproteobacteria</taxon>
        <taxon>Bradymonadales</taxon>
        <taxon>Bradymonadaceae</taxon>
        <taxon>Bradymonas</taxon>
    </lineage>
</organism>
<evidence type="ECO:0000256" key="1">
    <source>
        <dbReference type="ARBA" id="ARBA00001947"/>
    </source>
</evidence>
<dbReference type="OrthoDB" id="9155960at2"/>
<evidence type="ECO:0000313" key="6">
    <source>
        <dbReference type="Proteomes" id="UP000249799"/>
    </source>
</evidence>
<keyword evidence="3" id="KW-0479">Metal-binding</keyword>
<keyword evidence="2" id="KW-0808">Transferase</keyword>
<keyword evidence="4" id="KW-0862">Zinc</keyword>
<dbReference type="RefSeq" id="WP_111334770.1">
    <property type="nucleotide sequence ID" value="NZ_CP030032.1"/>
</dbReference>
<reference evidence="5 6" key="1">
    <citation type="submission" date="2018-06" db="EMBL/GenBank/DDBJ databases">
        <title>Lujinxingia sediminis gen. nov. sp. nov., a new facultative anaerobic member of the class Deltaproteobacteria, and proposal of Lujinxingaceae fam. nov.</title>
        <authorList>
            <person name="Guo L.-Y."/>
            <person name="Li C.-M."/>
            <person name="Wang S."/>
            <person name="Du Z.-J."/>
        </authorList>
    </citation>
    <scope>NUCLEOTIDE SEQUENCE [LARGE SCALE GENOMIC DNA]</scope>
    <source>
        <strain evidence="5 6">FA350</strain>
    </source>
</reference>
<evidence type="ECO:0000256" key="2">
    <source>
        <dbReference type="ARBA" id="ARBA00022679"/>
    </source>
</evidence>
<proteinExistence type="predicted"/>
<dbReference type="PANTHER" id="PTHR37418:SF2">
    <property type="entry name" value="3-KETO-5-AMINOHEXANOATE CLEAVAGE ENZYME"/>
    <property type="match status" value="1"/>
</dbReference>
<dbReference type="GO" id="GO:0043720">
    <property type="term" value="F:3-keto-5-aminohexanoate cleavage activity"/>
    <property type="evidence" value="ECO:0007669"/>
    <property type="project" value="InterPro"/>
</dbReference>
<dbReference type="Gene3D" id="3.20.20.70">
    <property type="entry name" value="Aldolase class I"/>
    <property type="match status" value="1"/>
</dbReference>
<dbReference type="EMBL" id="CP030032">
    <property type="protein sequence ID" value="AWV89822.1"/>
    <property type="molecule type" value="Genomic_DNA"/>
</dbReference>
<dbReference type="Proteomes" id="UP000249799">
    <property type="component" value="Chromosome"/>
</dbReference>